<evidence type="ECO:0000256" key="1">
    <source>
        <dbReference type="SAM" id="MobiDB-lite"/>
    </source>
</evidence>
<protein>
    <recommendedName>
        <fullName evidence="4">F-box domain-containing protein</fullName>
    </recommendedName>
</protein>
<sequence>MSRGKHSRSSSSSNAIQKKKRKVTTDGLSAEMVTCFEDLSNELIYEVLEFVDFYDVYRAFYSLNMRFRQIITNSTLPIHVNLSSRSKSTFESYNKDCILPNKHRIQSLHLSNPC</sequence>
<evidence type="ECO:0000313" key="2">
    <source>
        <dbReference type="EMBL" id="CAF1676095.1"/>
    </source>
</evidence>
<gene>
    <name evidence="2" type="ORF">XAT740_LOCUS59629</name>
</gene>
<feature type="region of interest" description="Disordered" evidence="1">
    <location>
        <begin position="1"/>
        <end position="25"/>
    </location>
</feature>
<proteinExistence type="predicted"/>
<organism evidence="2 3">
    <name type="scientific">Adineta ricciae</name>
    <name type="common">Rotifer</name>
    <dbReference type="NCBI Taxonomy" id="249248"/>
    <lineage>
        <taxon>Eukaryota</taxon>
        <taxon>Metazoa</taxon>
        <taxon>Spiralia</taxon>
        <taxon>Gnathifera</taxon>
        <taxon>Rotifera</taxon>
        <taxon>Eurotatoria</taxon>
        <taxon>Bdelloidea</taxon>
        <taxon>Adinetida</taxon>
        <taxon>Adinetidae</taxon>
        <taxon>Adineta</taxon>
    </lineage>
</organism>
<dbReference type="AlphaFoldDB" id="A0A816GJF2"/>
<name>A0A816GJF2_ADIRI</name>
<dbReference type="Proteomes" id="UP000663828">
    <property type="component" value="Unassembled WGS sequence"/>
</dbReference>
<evidence type="ECO:0000313" key="3">
    <source>
        <dbReference type="Proteomes" id="UP000663828"/>
    </source>
</evidence>
<accession>A0A816GJF2</accession>
<reference evidence="2" key="1">
    <citation type="submission" date="2021-02" db="EMBL/GenBank/DDBJ databases">
        <authorList>
            <person name="Nowell W R."/>
        </authorList>
    </citation>
    <scope>NUCLEOTIDE SEQUENCE</scope>
</reference>
<keyword evidence="3" id="KW-1185">Reference proteome</keyword>
<feature type="non-terminal residue" evidence="2">
    <location>
        <position position="1"/>
    </location>
</feature>
<comment type="caution">
    <text evidence="2">The sequence shown here is derived from an EMBL/GenBank/DDBJ whole genome shotgun (WGS) entry which is preliminary data.</text>
</comment>
<evidence type="ECO:0008006" key="4">
    <source>
        <dbReference type="Google" id="ProtNLM"/>
    </source>
</evidence>
<dbReference type="EMBL" id="CAJNOR010013973">
    <property type="protein sequence ID" value="CAF1676095.1"/>
    <property type="molecule type" value="Genomic_DNA"/>
</dbReference>